<reference evidence="1" key="1">
    <citation type="journal article" date="2023" name="G3 (Bethesda)">
        <title>A reference genome for the long-term kleptoplast-retaining sea slug Elysia crispata morphotype clarki.</title>
        <authorList>
            <person name="Eastman K.E."/>
            <person name="Pendleton A.L."/>
            <person name="Shaikh M.A."/>
            <person name="Suttiyut T."/>
            <person name="Ogas R."/>
            <person name="Tomko P."/>
            <person name="Gavelis G."/>
            <person name="Widhalm J.R."/>
            <person name="Wisecaver J.H."/>
        </authorList>
    </citation>
    <scope>NUCLEOTIDE SEQUENCE</scope>
    <source>
        <strain evidence="1">ECLA1</strain>
    </source>
</reference>
<dbReference type="AlphaFoldDB" id="A0AAE1AJ96"/>
<keyword evidence="2" id="KW-1185">Reference proteome</keyword>
<evidence type="ECO:0000313" key="2">
    <source>
        <dbReference type="Proteomes" id="UP001283361"/>
    </source>
</evidence>
<protein>
    <submittedName>
        <fullName evidence="1">Uncharacterized protein</fullName>
    </submittedName>
</protein>
<name>A0AAE1AJ96_9GAST</name>
<evidence type="ECO:0000313" key="1">
    <source>
        <dbReference type="EMBL" id="KAK3788707.1"/>
    </source>
</evidence>
<organism evidence="1 2">
    <name type="scientific">Elysia crispata</name>
    <name type="common">lettuce slug</name>
    <dbReference type="NCBI Taxonomy" id="231223"/>
    <lineage>
        <taxon>Eukaryota</taxon>
        <taxon>Metazoa</taxon>
        <taxon>Spiralia</taxon>
        <taxon>Lophotrochozoa</taxon>
        <taxon>Mollusca</taxon>
        <taxon>Gastropoda</taxon>
        <taxon>Heterobranchia</taxon>
        <taxon>Euthyneura</taxon>
        <taxon>Panpulmonata</taxon>
        <taxon>Sacoglossa</taxon>
        <taxon>Placobranchoidea</taxon>
        <taxon>Plakobranchidae</taxon>
        <taxon>Elysia</taxon>
    </lineage>
</organism>
<comment type="caution">
    <text evidence="1">The sequence shown here is derived from an EMBL/GenBank/DDBJ whole genome shotgun (WGS) entry which is preliminary data.</text>
</comment>
<proteinExistence type="predicted"/>
<dbReference type="EMBL" id="JAWDGP010001738">
    <property type="protein sequence ID" value="KAK3788707.1"/>
    <property type="molecule type" value="Genomic_DNA"/>
</dbReference>
<dbReference type="Proteomes" id="UP001283361">
    <property type="component" value="Unassembled WGS sequence"/>
</dbReference>
<gene>
    <name evidence="1" type="ORF">RRG08_029161</name>
</gene>
<accession>A0AAE1AJ96</accession>
<sequence>MRTSLSSTKQAEVFGYGKDMTEENNVTIMCYRIIHCHMLHRCIIHVIPVTSPSGHAFANPVQQWVLKLVGVTINIQSSRKAQKIDPASRLLNEPSKIKMKFPKYVSGRHFLSVLWSCVTKLLLQEFSRLRWGHGGSSSELASTLVRVNDTPADCFIKFGLGRDLEVLILKLAACKWAILLMSFHATQALES</sequence>